<dbReference type="InterPro" id="IPR038987">
    <property type="entry name" value="MoeA-like"/>
</dbReference>
<evidence type="ECO:0000256" key="6">
    <source>
        <dbReference type="ARBA" id="ARBA00022679"/>
    </source>
</evidence>
<feature type="domain" description="MoaB/Mog" evidence="12">
    <location>
        <begin position="176"/>
        <end position="314"/>
    </location>
</feature>
<evidence type="ECO:0000313" key="14">
    <source>
        <dbReference type="Proteomes" id="UP000234845"/>
    </source>
</evidence>
<evidence type="ECO:0000313" key="13">
    <source>
        <dbReference type="EMBL" id="PLW81141.1"/>
    </source>
</evidence>
<dbReference type="InterPro" id="IPR036135">
    <property type="entry name" value="MoeA_linker/N_sf"/>
</dbReference>
<dbReference type="SUPFAM" id="SSF53218">
    <property type="entry name" value="Molybdenum cofactor biosynthesis proteins"/>
    <property type="match status" value="1"/>
</dbReference>
<dbReference type="SMART" id="SM00852">
    <property type="entry name" value="MoCF_biosynth"/>
    <property type="match status" value="1"/>
</dbReference>
<dbReference type="EMBL" id="PKLZ01000016">
    <property type="protein sequence ID" value="PLW81141.1"/>
    <property type="molecule type" value="Genomic_DNA"/>
</dbReference>
<keyword evidence="7 11" id="KW-0479">Metal-binding</keyword>
<comment type="caution">
    <text evidence="13">The sequence shown here is derived from an EMBL/GenBank/DDBJ whole genome shotgun (WGS) entry which is preliminary data.</text>
</comment>
<evidence type="ECO:0000256" key="3">
    <source>
        <dbReference type="ARBA" id="ARBA00005046"/>
    </source>
</evidence>
<dbReference type="SUPFAM" id="SSF63882">
    <property type="entry name" value="MoeA N-terminal region -like"/>
    <property type="match status" value="1"/>
</dbReference>
<dbReference type="InterPro" id="IPR036425">
    <property type="entry name" value="MoaB/Mog-like_dom_sf"/>
</dbReference>
<evidence type="ECO:0000259" key="12">
    <source>
        <dbReference type="SMART" id="SM00852"/>
    </source>
</evidence>
<dbReference type="FunFam" id="3.40.980.10:FF:000004">
    <property type="entry name" value="Molybdopterin molybdenumtransferase"/>
    <property type="match status" value="1"/>
</dbReference>
<dbReference type="AlphaFoldDB" id="A0A2N5XYC1"/>
<comment type="function">
    <text evidence="2 11">Catalyzes the insertion of molybdate into adenylated molybdopterin with the concomitant release of AMP.</text>
</comment>
<keyword evidence="6 11" id="KW-0808">Transferase</keyword>
<keyword evidence="5 11" id="KW-0500">Molybdenum</keyword>
<evidence type="ECO:0000256" key="7">
    <source>
        <dbReference type="ARBA" id="ARBA00022723"/>
    </source>
</evidence>
<evidence type="ECO:0000256" key="1">
    <source>
        <dbReference type="ARBA" id="ARBA00001946"/>
    </source>
</evidence>
<proteinExistence type="inferred from homology"/>
<dbReference type="GO" id="GO:0005829">
    <property type="term" value="C:cytosol"/>
    <property type="evidence" value="ECO:0007669"/>
    <property type="project" value="TreeGrafter"/>
</dbReference>
<dbReference type="PROSITE" id="PS01079">
    <property type="entry name" value="MOCF_BIOSYNTHESIS_2"/>
    <property type="match status" value="1"/>
</dbReference>
<dbReference type="UniPathway" id="UPA00344"/>
<dbReference type="RefSeq" id="WP_101522732.1">
    <property type="nucleotide sequence ID" value="NZ_PKLZ01000016.1"/>
</dbReference>
<organism evidence="13 14">
    <name type="scientific">Kineobactrum sediminis</name>
    <dbReference type="NCBI Taxonomy" id="1905677"/>
    <lineage>
        <taxon>Bacteria</taxon>
        <taxon>Pseudomonadati</taxon>
        <taxon>Pseudomonadota</taxon>
        <taxon>Gammaproteobacteria</taxon>
        <taxon>Cellvibrionales</taxon>
        <taxon>Halieaceae</taxon>
        <taxon>Kineobactrum</taxon>
    </lineage>
</organism>
<dbReference type="SUPFAM" id="SSF63867">
    <property type="entry name" value="MoeA C-terminal domain-like"/>
    <property type="match status" value="1"/>
</dbReference>
<dbReference type="Pfam" id="PF03453">
    <property type="entry name" value="MoeA_N"/>
    <property type="match status" value="1"/>
</dbReference>
<evidence type="ECO:0000256" key="5">
    <source>
        <dbReference type="ARBA" id="ARBA00022505"/>
    </source>
</evidence>
<dbReference type="NCBIfam" id="TIGR00177">
    <property type="entry name" value="molyb_syn"/>
    <property type="match status" value="1"/>
</dbReference>
<dbReference type="Gene3D" id="3.40.980.10">
    <property type="entry name" value="MoaB/Mog-like domain"/>
    <property type="match status" value="1"/>
</dbReference>
<dbReference type="InterPro" id="IPR001453">
    <property type="entry name" value="MoaB/Mog_dom"/>
</dbReference>
<evidence type="ECO:0000256" key="2">
    <source>
        <dbReference type="ARBA" id="ARBA00002901"/>
    </source>
</evidence>
<accession>A0A2N5XYC1</accession>
<dbReference type="GO" id="GO:0061599">
    <property type="term" value="F:molybdopterin molybdotransferase activity"/>
    <property type="evidence" value="ECO:0007669"/>
    <property type="project" value="UniProtKB-UniRule"/>
</dbReference>
<keyword evidence="8 11" id="KW-0460">Magnesium</keyword>
<evidence type="ECO:0000256" key="10">
    <source>
        <dbReference type="ARBA" id="ARBA00047317"/>
    </source>
</evidence>
<dbReference type="Gene3D" id="2.40.340.10">
    <property type="entry name" value="MoeA, C-terminal, domain IV"/>
    <property type="match status" value="1"/>
</dbReference>
<dbReference type="OrthoDB" id="9804758at2"/>
<dbReference type="Gene3D" id="2.170.190.11">
    <property type="entry name" value="Molybdopterin biosynthesis moea protein, domain 3"/>
    <property type="match status" value="1"/>
</dbReference>
<dbReference type="GO" id="GO:0046872">
    <property type="term" value="F:metal ion binding"/>
    <property type="evidence" value="ECO:0007669"/>
    <property type="project" value="UniProtKB-UniRule"/>
</dbReference>
<protein>
    <recommendedName>
        <fullName evidence="11">Molybdopterin molybdenumtransferase</fullName>
        <ecNumber evidence="11">2.10.1.1</ecNumber>
    </recommendedName>
</protein>
<gene>
    <name evidence="13" type="ORF">CWI75_17025</name>
</gene>
<evidence type="ECO:0000256" key="8">
    <source>
        <dbReference type="ARBA" id="ARBA00022842"/>
    </source>
</evidence>
<comment type="cofactor">
    <cofactor evidence="1 11">
        <name>Mg(2+)</name>
        <dbReference type="ChEBI" id="CHEBI:18420"/>
    </cofactor>
</comment>
<comment type="similarity">
    <text evidence="4 11">Belongs to the MoeA family.</text>
</comment>
<reference evidence="14" key="1">
    <citation type="submission" date="2017-11" db="EMBL/GenBank/DDBJ databases">
        <title>The draft genome sequence of Chromatocurvus sp. F02.</title>
        <authorList>
            <person name="Du Z.-J."/>
            <person name="Chang Y.-Q."/>
        </authorList>
    </citation>
    <scope>NUCLEOTIDE SEQUENCE [LARGE SCALE GENOMIC DNA]</scope>
    <source>
        <strain evidence="14">F02</strain>
    </source>
</reference>
<dbReference type="NCBIfam" id="NF045515">
    <property type="entry name" value="Glp_gephyrin"/>
    <property type="match status" value="1"/>
</dbReference>
<dbReference type="Gene3D" id="3.90.105.10">
    <property type="entry name" value="Molybdopterin biosynthesis moea protein, domain 2"/>
    <property type="match status" value="1"/>
</dbReference>
<dbReference type="InterPro" id="IPR005110">
    <property type="entry name" value="MoeA_linker/N"/>
</dbReference>
<dbReference type="EC" id="2.10.1.1" evidence="11"/>
<name>A0A2N5XYC1_9GAMM</name>
<sequence>MSSTLLAVSDALAALLEQATAPVKTESRSLLRARGCVLAEDIRAAIAVPGEDNSAMDGYALRAADAAGPLPVTQRIPAGASPRPLAPGTAARIFTGAPVPTGADTVVMQENCVEEQGVLRVQAAVTAGANIRRRGQDLAEGDCVLRAGRRLSAADLGLLASVGHGEVTVFSPLRVALLSTGDELVEPGTGPLGAGQVYNSNRVMLAGLLQALGLEVVDCGIVADDVDATAIALRWAATNADCVISSGGVSVGEEDHIKEEVRQLGELLLWRLAIKPGKPLAFGNVLGVPFIGLPGNPVSSYVTFCLLARPFLLRCQGATELAPLPLSARAAFAVTQAGSRQEYLRVNVQPEAGGLVARPFANQSSGVLSSVCQSNALAVIPVGATVAEGDQVEILLLDTFG</sequence>
<dbReference type="InterPro" id="IPR036688">
    <property type="entry name" value="MoeA_C_domain_IV_sf"/>
</dbReference>
<evidence type="ECO:0000256" key="9">
    <source>
        <dbReference type="ARBA" id="ARBA00023150"/>
    </source>
</evidence>
<keyword evidence="9 11" id="KW-0501">Molybdenum cofactor biosynthesis</keyword>
<comment type="pathway">
    <text evidence="3 11">Cofactor biosynthesis; molybdopterin biosynthesis.</text>
</comment>
<evidence type="ECO:0000256" key="4">
    <source>
        <dbReference type="ARBA" id="ARBA00010763"/>
    </source>
</evidence>
<comment type="catalytic activity">
    <reaction evidence="10">
        <text>adenylyl-molybdopterin + molybdate = Mo-molybdopterin + AMP + H(+)</text>
        <dbReference type="Rhea" id="RHEA:35047"/>
        <dbReference type="ChEBI" id="CHEBI:15378"/>
        <dbReference type="ChEBI" id="CHEBI:36264"/>
        <dbReference type="ChEBI" id="CHEBI:62727"/>
        <dbReference type="ChEBI" id="CHEBI:71302"/>
        <dbReference type="ChEBI" id="CHEBI:456215"/>
        <dbReference type="EC" id="2.10.1.1"/>
    </reaction>
</comment>
<evidence type="ECO:0000256" key="11">
    <source>
        <dbReference type="RuleBase" id="RU365090"/>
    </source>
</evidence>
<dbReference type="InterPro" id="IPR008284">
    <property type="entry name" value="MoCF_biosynth_CS"/>
</dbReference>
<dbReference type="InterPro" id="IPR005111">
    <property type="entry name" value="MoeA_C_domain_IV"/>
</dbReference>
<dbReference type="PANTHER" id="PTHR10192:SF5">
    <property type="entry name" value="GEPHYRIN"/>
    <property type="match status" value="1"/>
</dbReference>
<dbReference type="Pfam" id="PF03454">
    <property type="entry name" value="MoeA_C"/>
    <property type="match status" value="1"/>
</dbReference>
<dbReference type="PANTHER" id="PTHR10192">
    <property type="entry name" value="MOLYBDOPTERIN BIOSYNTHESIS PROTEIN"/>
    <property type="match status" value="1"/>
</dbReference>
<keyword evidence="14" id="KW-1185">Reference proteome</keyword>
<dbReference type="CDD" id="cd00887">
    <property type="entry name" value="MoeA"/>
    <property type="match status" value="1"/>
</dbReference>
<dbReference type="GO" id="GO:0006777">
    <property type="term" value="P:Mo-molybdopterin cofactor biosynthetic process"/>
    <property type="evidence" value="ECO:0007669"/>
    <property type="project" value="UniProtKB-UniRule"/>
</dbReference>
<dbReference type="Proteomes" id="UP000234845">
    <property type="component" value="Unassembled WGS sequence"/>
</dbReference>
<dbReference type="Pfam" id="PF00994">
    <property type="entry name" value="MoCF_biosynth"/>
    <property type="match status" value="1"/>
</dbReference>